<dbReference type="AlphaFoldDB" id="A0A8T3VI54"/>
<evidence type="ECO:0008006" key="3">
    <source>
        <dbReference type="Google" id="ProtNLM"/>
    </source>
</evidence>
<dbReference type="Proteomes" id="UP000713479">
    <property type="component" value="Unassembled WGS sequence"/>
</dbReference>
<organism evidence="1 2">
    <name type="scientific">Methanobrevibacter millerae</name>
    <dbReference type="NCBI Taxonomy" id="230361"/>
    <lineage>
        <taxon>Archaea</taxon>
        <taxon>Methanobacteriati</taxon>
        <taxon>Methanobacteriota</taxon>
        <taxon>Methanomada group</taxon>
        <taxon>Methanobacteria</taxon>
        <taxon>Methanobacteriales</taxon>
        <taxon>Methanobacteriaceae</taxon>
        <taxon>Methanobrevibacter</taxon>
    </lineage>
</organism>
<name>A0A8T3VI54_9EURY</name>
<reference evidence="1" key="1">
    <citation type="submission" date="2019-04" db="EMBL/GenBank/DDBJ databases">
        <title>Evolution of Biomass-Degrading Anaerobic Consortia Revealed by Metagenomics.</title>
        <authorList>
            <person name="Peng X."/>
        </authorList>
    </citation>
    <scope>NUCLEOTIDE SEQUENCE</scope>
    <source>
        <strain evidence="1">SIG13</strain>
    </source>
</reference>
<comment type="caution">
    <text evidence="1">The sequence shown here is derived from an EMBL/GenBank/DDBJ whole genome shotgun (WGS) entry which is preliminary data.</text>
</comment>
<accession>A0A8T3VI54</accession>
<dbReference type="EMBL" id="SUTF01000007">
    <property type="protein sequence ID" value="MBE6510873.1"/>
    <property type="molecule type" value="Genomic_DNA"/>
</dbReference>
<sequence length="147" mass="17133">MQLKDYEYYKKTGEGGCKSQMKDFIDLYATILKRVKKESASELDGVKINIKRSYPQEVYLAIVDEHESPVRFTLDEKSKEYVIPIFTDVCQYNEGSEKIAKLFLDKLSPKLFSVEDIEELGESDEYFMGMVFNPHSQNFRMDKEGNI</sequence>
<protein>
    <recommendedName>
        <fullName evidence="3">SseB protein N-terminal domain-containing protein</fullName>
    </recommendedName>
</protein>
<gene>
    <name evidence="1" type="ORF">E7Z74_06370</name>
</gene>
<evidence type="ECO:0000313" key="1">
    <source>
        <dbReference type="EMBL" id="MBE6510873.1"/>
    </source>
</evidence>
<evidence type="ECO:0000313" key="2">
    <source>
        <dbReference type="Proteomes" id="UP000713479"/>
    </source>
</evidence>
<proteinExistence type="predicted"/>